<accession>A0ABN6IKM4</accession>
<dbReference type="Pfam" id="PF24071">
    <property type="entry name" value="Phage_zn_bind_3"/>
    <property type="match status" value="1"/>
</dbReference>
<reference evidence="2 3" key="2">
    <citation type="submission" date="2021-07" db="EMBL/GenBank/DDBJ databases">
        <authorList>
            <person name="Matsumoto Y."/>
            <person name="Motooka D."/>
            <person name="Nakamura S."/>
        </authorList>
    </citation>
    <scope>NUCLEOTIDE SEQUENCE [LARGE SCALE GENOMIC DNA]</scope>
    <source>
        <strain evidence="2 3">TY59</strain>
    </source>
</reference>
<name>A0ABN6IKM4_9MYCO</name>
<evidence type="ECO:0000313" key="3">
    <source>
        <dbReference type="Proteomes" id="UP000826012"/>
    </source>
</evidence>
<evidence type="ECO:0000313" key="2">
    <source>
        <dbReference type="EMBL" id="BCZ24392.1"/>
    </source>
</evidence>
<gene>
    <name evidence="2" type="ORF">MTY59_42470</name>
</gene>
<sequence length="116" mass="12619">MNMSEITASTRVVADLPHHCNGCVSRWNGFDTCHCSRCHLTFIGIRAFDLHRRGGRCLQPMSVGLVGAGRRYECWGHPGKWRFSVHGFASDGSGVLAERQGTGEASNGSQISRVAS</sequence>
<organism evidence="2 3">
    <name type="scientific">Mycobacterium senriense</name>
    <dbReference type="NCBI Taxonomy" id="2775496"/>
    <lineage>
        <taxon>Bacteria</taxon>
        <taxon>Bacillati</taxon>
        <taxon>Actinomycetota</taxon>
        <taxon>Actinomycetes</taxon>
        <taxon>Mycobacteriales</taxon>
        <taxon>Mycobacteriaceae</taxon>
        <taxon>Mycobacterium</taxon>
        <taxon>Mycobacterium avium complex (MAC)</taxon>
    </lineage>
</organism>
<protein>
    <recommendedName>
        <fullName evidence="1">Phage FDXHR zinc binding domain-containing protein</fullName>
    </recommendedName>
</protein>
<dbReference type="Proteomes" id="UP000826012">
    <property type="component" value="Chromosome"/>
</dbReference>
<dbReference type="InterPro" id="IPR058158">
    <property type="entry name" value="Phage_zn-bd_3"/>
</dbReference>
<dbReference type="EMBL" id="AP024828">
    <property type="protein sequence ID" value="BCZ24392.1"/>
    <property type="molecule type" value="Genomic_DNA"/>
</dbReference>
<evidence type="ECO:0000259" key="1">
    <source>
        <dbReference type="Pfam" id="PF24071"/>
    </source>
</evidence>
<proteinExistence type="predicted"/>
<keyword evidence="3" id="KW-1185">Reference proteome</keyword>
<reference evidence="2 3" key="1">
    <citation type="submission" date="2021-07" db="EMBL/GenBank/DDBJ databases">
        <title>Complete genome sequence of nontuberculous Mycobacterium sp. TY59.</title>
        <authorList>
            <person name="Fukushima K."/>
        </authorList>
    </citation>
    <scope>NUCLEOTIDE SEQUENCE [LARGE SCALE GENOMIC DNA]</scope>
    <source>
        <strain evidence="2 3">TY59</strain>
    </source>
</reference>
<feature type="domain" description="Phage FDXHR zinc binding" evidence="1">
    <location>
        <begin position="18"/>
        <end position="63"/>
    </location>
</feature>